<keyword evidence="1" id="KW-0175">Coiled coil</keyword>
<evidence type="ECO:0000256" key="2">
    <source>
        <dbReference type="SAM" id="MobiDB-lite"/>
    </source>
</evidence>
<gene>
    <name evidence="3" type="ORF">BGZ97_012482</name>
</gene>
<feature type="compositionally biased region" description="Low complexity" evidence="2">
    <location>
        <begin position="118"/>
        <end position="132"/>
    </location>
</feature>
<dbReference type="InterPro" id="IPR000048">
    <property type="entry name" value="IQ_motif_EF-hand-BS"/>
</dbReference>
<feature type="region of interest" description="Disordered" evidence="2">
    <location>
        <begin position="663"/>
        <end position="753"/>
    </location>
</feature>
<protein>
    <recommendedName>
        <fullName evidence="5">IQ domain-containing protein</fullName>
    </recommendedName>
</protein>
<feature type="compositionally biased region" description="Low complexity" evidence="2">
    <location>
        <begin position="156"/>
        <end position="170"/>
    </location>
</feature>
<dbReference type="Pfam" id="PF00612">
    <property type="entry name" value="IQ"/>
    <property type="match status" value="3"/>
</dbReference>
<evidence type="ECO:0008006" key="5">
    <source>
        <dbReference type="Google" id="ProtNLM"/>
    </source>
</evidence>
<dbReference type="SMART" id="SM00015">
    <property type="entry name" value="IQ"/>
    <property type="match status" value="3"/>
</dbReference>
<feature type="compositionally biased region" description="Low complexity" evidence="2">
    <location>
        <begin position="48"/>
        <end position="58"/>
    </location>
</feature>
<feature type="compositionally biased region" description="Low complexity" evidence="2">
    <location>
        <begin position="663"/>
        <end position="688"/>
    </location>
</feature>
<evidence type="ECO:0000313" key="3">
    <source>
        <dbReference type="EMBL" id="KAG0310558.1"/>
    </source>
</evidence>
<dbReference type="Proteomes" id="UP000823405">
    <property type="component" value="Unassembled WGS sequence"/>
</dbReference>
<dbReference type="Gene3D" id="1.20.5.190">
    <property type="match status" value="1"/>
</dbReference>
<accession>A0A9P6R3J1</accession>
<sequence length="840" mass="93702">MSARIKGLFSSKKKKDERLPTSGSSTATTTASATLTNSSRPHSKEIFTTNSSHTSSSSFVQTQRTQSVASLASSTSALEVPRDGTLSNGQSTVNLTLTPSSTAPTVDILTKQLQQAATESTFSKTSYSSSATNERGLMTTDSAVESLDISGKDARLNTTSSPSLAPLTTNNSLPSNTEKEKETTSASNTSRLLGHPEDVRSLNQSQLSVLADDLTTQANGDRSMGRDPAIFYEQSERDVSQVSLKQDRSYVEQRSHMSASQLELEQNLNDGVYLNSTTEFFPIDDQDEQVYLEQYSEGEDDFPVLQLKVSKLQKQVREMRKFMRGLVQLQVEQYEPATILIQAWWRGCLVRRELKKQQVFSWHKNPKRQVKKMKYLTKVELHQSCERISTPKASLLVTAELGAEKDTIAAVKLQAVFRSQLVRKRVRAYREGMRAATIIQARWRGYRTRTLDTRLGVEQLRFRNLKIQKAFGRVSIKLQYLQGRILALEENSLPMHEAQEIIHKEIEDMADQIDGLKLDLDQGLKQLDEQVSEEREQTTIELRGLTDRIQKLEEEIKSMRNANSSIEKQVRTLTLELPSDSSRDGDKSEQEDDEDDDYEVQYDEDGNRIERPPKMIVKRTSVHKEQPVGPGSRRTSNDRPVMETTANGSPTQMVDSPILMHQQQQQQHRGSISSIHSQGHARTLSLTSQPPPSPNQALSRAFPPSYSPTMSNAAAAPDGGGFPNGARPHSIQYPGANNNNANSHGAPRPLTMDPNQLFRFHPSGNQYIPVSPSSAVFSGAAVTTPVAAPIDPKKYVSIDDFEYMQAEVDTLRLNNDRLEGMVRELTMRLNNLTSHIGFPG</sequence>
<name>A0A9P6R3J1_9FUNG</name>
<reference evidence="3" key="1">
    <citation type="journal article" date="2020" name="Fungal Divers.">
        <title>Resolving the Mortierellaceae phylogeny through synthesis of multi-gene phylogenetics and phylogenomics.</title>
        <authorList>
            <person name="Vandepol N."/>
            <person name="Liber J."/>
            <person name="Desiro A."/>
            <person name="Na H."/>
            <person name="Kennedy M."/>
            <person name="Barry K."/>
            <person name="Grigoriev I.V."/>
            <person name="Miller A.N."/>
            <person name="O'Donnell K."/>
            <person name="Stajich J.E."/>
            <person name="Bonito G."/>
        </authorList>
    </citation>
    <scope>NUCLEOTIDE SEQUENCE</scope>
    <source>
        <strain evidence="3">NVP60</strain>
    </source>
</reference>
<dbReference type="OrthoDB" id="252964at2759"/>
<dbReference type="CDD" id="cd23766">
    <property type="entry name" value="IQCG"/>
    <property type="match status" value="1"/>
</dbReference>
<feature type="region of interest" description="Disordered" evidence="2">
    <location>
        <begin position="567"/>
        <end position="649"/>
    </location>
</feature>
<feature type="compositionally biased region" description="Low complexity" evidence="2">
    <location>
        <begin position="21"/>
        <end position="39"/>
    </location>
</feature>
<feature type="compositionally biased region" description="Acidic residues" evidence="2">
    <location>
        <begin position="589"/>
        <end position="604"/>
    </location>
</feature>
<dbReference type="EMBL" id="JAAAIN010000823">
    <property type="protein sequence ID" value="KAG0310558.1"/>
    <property type="molecule type" value="Genomic_DNA"/>
</dbReference>
<feature type="coiled-coil region" evidence="1">
    <location>
        <begin position="808"/>
        <end position="835"/>
    </location>
</feature>
<feature type="region of interest" description="Disordered" evidence="2">
    <location>
        <begin position="153"/>
        <end position="198"/>
    </location>
</feature>
<dbReference type="AlphaFoldDB" id="A0A9P6R3J1"/>
<comment type="caution">
    <text evidence="3">The sequence shown here is derived from an EMBL/GenBank/DDBJ whole genome shotgun (WGS) entry which is preliminary data.</text>
</comment>
<feature type="region of interest" description="Disordered" evidence="2">
    <location>
        <begin position="117"/>
        <end position="139"/>
    </location>
</feature>
<dbReference type="PROSITE" id="PS50096">
    <property type="entry name" value="IQ"/>
    <property type="match status" value="3"/>
</dbReference>
<dbReference type="CDD" id="cd23767">
    <property type="entry name" value="IQCD"/>
    <property type="match status" value="1"/>
</dbReference>
<evidence type="ECO:0000313" key="4">
    <source>
        <dbReference type="Proteomes" id="UP000823405"/>
    </source>
</evidence>
<feature type="region of interest" description="Disordered" evidence="2">
    <location>
        <begin position="1"/>
        <end position="61"/>
    </location>
</feature>
<feature type="region of interest" description="Disordered" evidence="2">
    <location>
        <begin position="73"/>
        <end position="98"/>
    </location>
</feature>
<keyword evidence="4" id="KW-1185">Reference proteome</keyword>
<proteinExistence type="predicted"/>
<organism evidence="3 4">
    <name type="scientific">Linnemannia gamsii</name>
    <dbReference type="NCBI Taxonomy" id="64522"/>
    <lineage>
        <taxon>Eukaryota</taxon>
        <taxon>Fungi</taxon>
        <taxon>Fungi incertae sedis</taxon>
        <taxon>Mucoromycota</taxon>
        <taxon>Mortierellomycotina</taxon>
        <taxon>Mortierellomycetes</taxon>
        <taxon>Mortierellales</taxon>
        <taxon>Mortierellaceae</taxon>
        <taxon>Linnemannia</taxon>
    </lineage>
</organism>
<evidence type="ECO:0000256" key="1">
    <source>
        <dbReference type="SAM" id="Coils"/>
    </source>
</evidence>
<feature type="compositionally biased region" description="Polar residues" evidence="2">
    <location>
        <begin position="85"/>
        <end position="98"/>
    </location>
</feature>